<keyword evidence="3 6" id="KW-0812">Transmembrane</keyword>
<evidence type="ECO:0000313" key="7">
    <source>
        <dbReference type="EMBL" id="MFC0679208.1"/>
    </source>
</evidence>
<feature type="transmembrane region" description="Helical" evidence="6">
    <location>
        <begin position="207"/>
        <end position="228"/>
    </location>
</feature>
<evidence type="ECO:0000256" key="2">
    <source>
        <dbReference type="ARBA" id="ARBA00022475"/>
    </source>
</evidence>
<evidence type="ECO:0000256" key="3">
    <source>
        <dbReference type="ARBA" id="ARBA00022692"/>
    </source>
</evidence>
<keyword evidence="2" id="KW-1003">Cell membrane</keyword>
<accession>A0ABV6RTG4</accession>
<dbReference type="RefSeq" id="WP_386669717.1">
    <property type="nucleotide sequence ID" value="NZ_JBHLTG010000003.1"/>
</dbReference>
<comment type="subcellular location">
    <subcellularLocation>
        <location evidence="1">Cell membrane</location>
        <topology evidence="1">Multi-pass membrane protein</topology>
    </subcellularLocation>
</comment>
<feature type="transmembrane region" description="Helical" evidence="6">
    <location>
        <begin position="84"/>
        <end position="104"/>
    </location>
</feature>
<dbReference type="InterPro" id="IPR022791">
    <property type="entry name" value="L-PG_synthase/AglD"/>
</dbReference>
<reference evidence="7 8" key="1">
    <citation type="submission" date="2024-09" db="EMBL/GenBank/DDBJ databases">
        <authorList>
            <person name="Sun Q."/>
            <person name="Mori K."/>
        </authorList>
    </citation>
    <scope>NUCLEOTIDE SEQUENCE [LARGE SCALE GENOMIC DNA]</scope>
    <source>
        <strain evidence="7 8">KCTC 23076</strain>
    </source>
</reference>
<gene>
    <name evidence="7" type="ORF">ACFFGH_15330</name>
</gene>
<dbReference type="Pfam" id="PF03706">
    <property type="entry name" value="LPG_synthase_TM"/>
    <property type="match status" value="1"/>
</dbReference>
<proteinExistence type="predicted"/>
<keyword evidence="5 6" id="KW-0472">Membrane</keyword>
<organism evidence="7 8">
    <name type="scientific">Lysobacter korlensis</name>
    <dbReference type="NCBI Taxonomy" id="553636"/>
    <lineage>
        <taxon>Bacteria</taxon>
        <taxon>Pseudomonadati</taxon>
        <taxon>Pseudomonadota</taxon>
        <taxon>Gammaproteobacteria</taxon>
        <taxon>Lysobacterales</taxon>
        <taxon>Lysobacteraceae</taxon>
        <taxon>Lysobacter</taxon>
    </lineage>
</organism>
<comment type="caution">
    <text evidence="7">The sequence shown here is derived from an EMBL/GenBank/DDBJ whole genome shotgun (WGS) entry which is preliminary data.</text>
</comment>
<feature type="transmembrane region" description="Helical" evidence="6">
    <location>
        <begin position="163"/>
        <end position="187"/>
    </location>
</feature>
<feature type="transmembrane region" description="Helical" evidence="6">
    <location>
        <begin position="124"/>
        <end position="151"/>
    </location>
</feature>
<evidence type="ECO:0000256" key="5">
    <source>
        <dbReference type="ARBA" id="ARBA00023136"/>
    </source>
</evidence>
<feature type="transmembrane region" description="Helical" evidence="6">
    <location>
        <begin position="52"/>
        <end position="72"/>
    </location>
</feature>
<evidence type="ECO:0000313" key="8">
    <source>
        <dbReference type="Proteomes" id="UP001589896"/>
    </source>
</evidence>
<keyword evidence="4 6" id="KW-1133">Transmembrane helix</keyword>
<dbReference type="EMBL" id="JBHLTG010000003">
    <property type="protein sequence ID" value="MFC0679208.1"/>
    <property type="molecule type" value="Genomic_DNA"/>
</dbReference>
<name>A0ABV6RTG4_9GAMM</name>
<feature type="transmembrane region" description="Helical" evidence="6">
    <location>
        <begin position="286"/>
        <end position="303"/>
    </location>
</feature>
<feature type="transmembrane region" description="Helical" evidence="6">
    <location>
        <begin position="240"/>
        <end position="266"/>
    </location>
</feature>
<protein>
    <submittedName>
        <fullName evidence="7">Lysylphosphatidylglycerol synthase domain-containing protein</fullName>
    </submittedName>
</protein>
<dbReference type="Proteomes" id="UP001589896">
    <property type="component" value="Unassembled WGS sequence"/>
</dbReference>
<evidence type="ECO:0000256" key="4">
    <source>
        <dbReference type="ARBA" id="ARBA00022989"/>
    </source>
</evidence>
<keyword evidence="8" id="KW-1185">Reference proteome</keyword>
<feature type="transmembrane region" description="Helical" evidence="6">
    <location>
        <begin position="12"/>
        <end position="32"/>
    </location>
</feature>
<sequence>MTLRGAGFWPRAARAAMVVFLVIVATLLVRYARAIDWGRVLETLAEYRAGELVMAAVLAATSFLFYCSYDLTARRYTQHTLPTLRVMAIAFVSYVMSLNLGALIGGGGFRLRLYSHAGLSPGRIMRVAGFSVFTNWLGYAVLAGAVLAGGWLSVPADWPVTPFAMKAAGAVLVGSAVAYLVACATLHGRHLRIRGHVFHLPTLPMGVLQTVLACCNWLVIAGIPYLLLRGQIEYPVVLGVLLLSGIAAAMVHVPAGIGVLEAVFIAMLDDRLPRFEILAALLAYRAVYYLAPLLLALPMFFSLEAHYRIGRTRAARDARSPPA</sequence>
<evidence type="ECO:0000256" key="6">
    <source>
        <dbReference type="SAM" id="Phobius"/>
    </source>
</evidence>
<evidence type="ECO:0000256" key="1">
    <source>
        <dbReference type="ARBA" id="ARBA00004651"/>
    </source>
</evidence>